<organism evidence="3 4">
    <name type="scientific">Bacillus cereus</name>
    <dbReference type="NCBI Taxonomy" id="1396"/>
    <lineage>
        <taxon>Bacteria</taxon>
        <taxon>Bacillati</taxon>
        <taxon>Bacillota</taxon>
        <taxon>Bacilli</taxon>
        <taxon>Bacillales</taxon>
        <taxon>Bacillaceae</taxon>
        <taxon>Bacillus</taxon>
        <taxon>Bacillus cereus group</taxon>
    </lineage>
</organism>
<dbReference type="Gene3D" id="1.10.1660.10">
    <property type="match status" value="1"/>
</dbReference>
<dbReference type="Pfam" id="PF13411">
    <property type="entry name" value="MerR_1"/>
    <property type="match status" value="1"/>
</dbReference>
<feature type="domain" description="HTH merR-type" evidence="2">
    <location>
        <begin position="6"/>
        <end position="75"/>
    </location>
</feature>
<proteinExistence type="predicted"/>
<dbReference type="SUPFAM" id="SSF46955">
    <property type="entry name" value="Putative DNA-binding domain"/>
    <property type="match status" value="1"/>
</dbReference>
<evidence type="ECO:0000259" key="2">
    <source>
        <dbReference type="PROSITE" id="PS50937"/>
    </source>
</evidence>
<dbReference type="Proteomes" id="UP000225766">
    <property type="component" value="Unassembled WGS sequence"/>
</dbReference>
<dbReference type="RefSeq" id="WP_098882630.1">
    <property type="nucleotide sequence ID" value="NZ_NUMG01000010.1"/>
</dbReference>
<dbReference type="EMBL" id="NUMG01000010">
    <property type="protein sequence ID" value="PGU02895.1"/>
    <property type="molecule type" value="Genomic_DNA"/>
</dbReference>
<dbReference type="PROSITE" id="PS50937">
    <property type="entry name" value="HTH_MERR_2"/>
    <property type="match status" value="1"/>
</dbReference>
<comment type="caution">
    <text evidence="3">The sequence shown here is derived from an EMBL/GenBank/DDBJ whole genome shotgun (WGS) entry which is preliminary data.</text>
</comment>
<accession>A0A2C1LYQ2</accession>
<dbReference type="AlphaFoldDB" id="A0A2C1LYQ2"/>
<dbReference type="GO" id="GO:0003700">
    <property type="term" value="F:DNA-binding transcription factor activity"/>
    <property type="evidence" value="ECO:0007669"/>
    <property type="project" value="InterPro"/>
</dbReference>
<dbReference type="GO" id="GO:0003677">
    <property type="term" value="F:DNA binding"/>
    <property type="evidence" value="ECO:0007669"/>
    <property type="project" value="UniProtKB-KW"/>
</dbReference>
<dbReference type="PANTHER" id="PTHR30204">
    <property type="entry name" value="REDOX-CYCLING DRUG-SENSING TRANSCRIPTIONAL ACTIVATOR SOXR"/>
    <property type="match status" value="1"/>
</dbReference>
<evidence type="ECO:0000313" key="4">
    <source>
        <dbReference type="Proteomes" id="UP000225766"/>
    </source>
</evidence>
<dbReference type="PANTHER" id="PTHR30204:SF90">
    <property type="entry name" value="HTH-TYPE TRANSCRIPTIONAL ACTIVATOR MTA"/>
    <property type="match status" value="1"/>
</dbReference>
<protein>
    <submittedName>
        <fullName evidence="3">Transcriptional regulator, MerR</fullName>
    </submittedName>
</protein>
<name>A0A2C1LYQ2_BACCE</name>
<reference evidence="3 4" key="1">
    <citation type="submission" date="2017-09" db="EMBL/GenBank/DDBJ databases">
        <title>Large-scale bioinformatics analysis of Bacillus genomes uncovers conserved roles of natural products in bacterial physiology.</title>
        <authorList>
            <consortium name="Agbiome Team Llc"/>
            <person name="Bleich R.M."/>
            <person name="Grubbs K.J."/>
            <person name="Santa Maria K.C."/>
            <person name="Allen S.E."/>
            <person name="Farag S."/>
            <person name="Shank E.A."/>
            <person name="Bowers A."/>
        </authorList>
    </citation>
    <scope>NUCLEOTIDE SEQUENCE [LARGE SCALE GENOMIC DNA]</scope>
    <source>
        <strain evidence="3 4">AFS040105</strain>
    </source>
</reference>
<dbReference type="PRINTS" id="PR00040">
    <property type="entry name" value="HTHMERR"/>
</dbReference>
<dbReference type="Pfam" id="PF07739">
    <property type="entry name" value="TipAS"/>
    <property type="match status" value="1"/>
</dbReference>
<dbReference type="InterPro" id="IPR000551">
    <property type="entry name" value="MerR-type_HTH_dom"/>
</dbReference>
<evidence type="ECO:0000256" key="1">
    <source>
        <dbReference type="ARBA" id="ARBA00023125"/>
    </source>
</evidence>
<evidence type="ECO:0000313" key="3">
    <source>
        <dbReference type="EMBL" id="PGU02895.1"/>
    </source>
</evidence>
<dbReference type="CDD" id="cd04788">
    <property type="entry name" value="HTH_NolA-AlbR"/>
    <property type="match status" value="1"/>
</dbReference>
<dbReference type="SMART" id="SM00422">
    <property type="entry name" value="HTH_MERR"/>
    <property type="match status" value="1"/>
</dbReference>
<keyword evidence="1" id="KW-0238">DNA-binding</keyword>
<dbReference type="InterPro" id="IPR012925">
    <property type="entry name" value="TipAS_dom"/>
</dbReference>
<dbReference type="InterPro" id="IPR047057">
    <property type="entry name" value="MerR_fam"/>
</dbReference>
<gene>
    <name evidence="3" type="ORF">COD19_11340</name>
</gene>
<sequence length="244" mass="28747">MIIKKTWKVGELAKQTGLTVRTLHHYDQISLFSPSKVTDSKHRIYTETDIVKLQQILSLKQLGFTLEEIKETIENPDFNPIEIIKVQLETTKKQIEIQQKLYSRLEGMYELLSNQQEVQSENFIKLIEVINMSEKYFTHEQLEKIKTQNEQFSSEEKKEIEDQWFELIAKIRTELEKKTPPNHPEVIELAKHWKELTNKFTSGDPEIIKAAERFHAENPNNARQHGIDIDGKLYKFIKEAMSHI</sequence>
<dbReference type="InterPro" id="IPR009061">
    <property type="entry name" value="DNA-bd_dom_put_sf"/>
</dbReference>